<feature type="compositionally biased region" description="Low complexity" evidence="2">
    <location>
        <begin position="37"/>
        <end position="114"/>
    </location>
</feature>
<dbReference type="InterPro" id="IPR036573">
    <property type="entry name" value="CBM_sf_5/12"/>
</dbReference>
<evidence type="ECO:0000259" key="4">
    <source>
        <dbReference type="SMART" id="SM00495"/>
    </source>
</evidence>
<keyword evidence="6" id="KW-1185">Reference proteome</keyword>
<dbReference type="GO" id="GO:0004553">
    <property type="term" value="F:hydrolase activity, hydrolyzing O-glycosyl compounds"/>
    <property type="evidence" value="ECO:0007669"/>
    <property type="project" value="InterPro"/>
</dbReference>
<protein>
    <recommendedName>
        <fullName evidence="4">Chitin-binding type-3 domain-containing protein</fullName>
    </recommendedName>
</protein>
<dbReference type="SMART" id="SM00495">
    <property type="entry name" value="ChtBD3"/>
    <property type="match status" value="2"/>
</dbReference>
<keyword evidence="1" id="KW-0378">Hydrolase</keyword>
<feature type="signal peptide" evidence="3">
    <location>
        <begin position="1"/>
        <end position="21"/>
    </location>
</feature>
<feature type="region of interest" description="Disordered" evidence="2">
    <location>
        <begin position="34"/>
        <end position="114"/>
    </location>
</feature>
<keyword evidence="3" id="KW-0732">Signal</keyword>
<dbReference type="Gene3D" id="2.10.10.20">
    <property type="entry name" value="Carbohydrate-binding module superfamily 5/12"/>
    <property type="match status" value="2"/>
</dbReference>
<reference evidence="5" key="1">
    <citation type="submission" date="2021-03" db="EMBL/GenBank/DDBJ databases">
        <title>Evolutionary innovations through gain and loss of genes in the ectomycorrhizal Boletales.</title>
        <authorList>
            <person name="Wu G."/>
            <person name="Miyauchi S."/>
            <person name="Morin E."/>
            <person name="Yang Z.-L."/>
            <person name="Xu J."/>
            <person name="Martin F.M."/>
        </authorList>
    </citation>
    <scope>NUCLEOTIDE SEQUENCE</scope>
    <source>
        <strain evidence="5">BR01</strain>
    </source>
</reference>
<gene>
    <name evidence="5" type="ORF">JVT61DRAFT_9788</name>
</gene>
<evidence type="ECO:0000256" key="3">
    <source>
        <dbReference type="SAM" id="SignalP"/>
    </source>
</evidence>
<evidence type="ECO:0000256" key="2">
    <source>
        <dbReference type="SAM" id="MobiDB-lite"/>
    </source>
</evidence>
<dbReference type="Proteomes" id="UP000683000">
    <property type="component" value="Unassembled WGS sequence"/>
</dbReference>
<dbReference type="GO" id="GO:0005576">
    <property type="term" value="C:extracellular region"/>
    <property type="evidence" value="ECO:0007669"/>
    <property type="project" value="InterPro"/>
</dbReference>
<dbReference type="AlphaFoldDB" id="A0A8I2YGF4"/>
<evidence type="ECO:0000313" key="5">
    <source>
        <dbReference type="EMBL" id="KAG6371317.1"/>
    </source>
</evidence>
<dbReference type="InterPro" id="IPR003610">
    <property type="entry name" value="CBM5/12"/>
</dbReference>
<dbReference type="GO" id="GO:0030246">
    <property type="term" value="F:carbohydrate binding"/>
    <property type="evidence" value="ECO:0007669"/>
    <property type="project" value="InterPro"/>
</dbReference>
<proteinExistence type="predicted"/>
<dbReference type="GO" id="GO:0005975">
    <property type="term" value="P:carbohydrate metabolic process"/>
    <property type="evidence" value="ECO:0007669"/>
    <property type="project" value="InterPro"/>
</dbReference>
<dbReference type="Pfam" id="PF02839">
    <property type="entry name" value="CBM_5_12"/>
    <property type="match status" value="2"/>
</dbReference>
<feature type="domain" description="Chitin-binding type-3" evidence="4">
    <location>
        <begin position="148"/>
        <end position="191"/>
    </location>
</feature>
<evidence type="ECO:0000256" key="1">
    <source>
        <dbReference type="ARBA" id="ARBA00022801"/>
    </source>
</evidence>
<organism evidence="5 6">
    <name type="scientific">Boletus reticuloceps</name>
    <dbReference type="NCBI Taxonomy" id="495285"/>
    <lineage>
        <taxon>Eukaryota</taxon>
        <taxon>Fungi</taxon>
        <taxon>Dikarya</taxon>
        <taxon>Basidiomycota</taxon>
        <taxon>Agaricomycotina</taxon>
        <taxon>Agaricomycetes</taxon>
        <taxon>Agaricomycetidae</taxon>
        <taxon>Boletales</taxon>
        <taxon>Boletineae</taxon>
        <taxon>Boletaceae</taxon>
        <taxon>Boletoideae</taxon>
        <taxon>Boletus</taxon>
    </lineage>
</organism>
<feature type="domain" description="Chitin-binding type-3" evidence="4">
    <location>
        <begin position="207"/>
        <end position="250"/>
    </location>
</feature>
<evidence type="ECO:0000313" key="6">
    <source>
        <dbReference type="Proteomes" id="UP000683000"/>
    </source>
</evidence>
<comment type="caution">
    <text evidence="5">The sequence shown here is derived from an EMBL/GenBank/DDBJ whole genome shotgun (WGS) entry which is preliminary data.</text>
</comment>
<accession>A0A8I2YGF4</accession>
<dbReference type="OrthoDB" id="3012298at2759"/>
<dbReference type="CDD" id="cd12215">
    <property type="entry name" value="ChiC_BD"/>
    <property type="match status" value="2"/>
</dbReference>
<sequence length="254" mass="25705">MIPSTLCTLVAILSSLAAVSGAVVQPDGPFHIRQANPATTTTPSSLSSHSSSTSATQSTTASSTPSTTATSATTTSTLTLMTTSTPSTTSATSTLSSSATSAPSTSPTVTATSPTVTATIPVTKSSTTTVTATATSTAAPGAVDCNGIQTWQAAFAYTAGDQVIFNGQLFKARQWTYNNAPPTHPDQWIAAGACTQPINNQANCNGVAAWQSTVAYTTGNRVTFQGHLWSAVQWAQSNAPGDTSGSWKDLGACA</sequence>
<feature type="chain" id="PRO_5034105108" description="Chitin-binding type-3 domain-containing protein" evidence="3">
    <location>
        <begin position="22"/>
        <end position="254"/>
    </location>
</feature>
<dbReference type="EMBL" id="JAGFBS010000037">
    <property type="protein sequence ID" value="KAG6371317.1"/>
    <property type="molecule type" value="Genomic_DNA"/>
</dbReference>
<name>A0A8I2YGF4_9AGAM</name>
<dbReference type="SUPFAM" id="SSF51055">
    <property type="entry name" value="Carbohydrate binding domain"/>
    <property type="match status" value="2"/>
</dbReference>